<dbReference type="ESTHER" id="strrd-d2b6y3">
    <property type="family name" value="Carb_B_Bacteria"/>
</dbReference>
<keyword evidence="3" id="KW-1185">Reference proteome</keyword>
<dbReference type="eggNOG" id="COG2272">
    <property type="taxonomic scope" value="Bacteria"/>
</dbReference>
<sequence length="501" mass="53159">MTQHVTVQLSSGAIRGRRLDGHLSFRGIPYAAAPVGERRWRPPAPVTPWSEVRDATAPGNPAPQLAQSFADVTAVDEDCLTLDVTVPEAPGTGRPVMVWLHGGGGTNGTAATYDPQRLAVTGDVVVVAPNFRLGVLACFGHPGLADGGTFGLQDQQAVLRWVQREIARFGGDPENVTLFGESYGALMVAGHLVSPASAGLFHRAILQSAFAVTGSTPAHTFIPGVPALPPSWIPAAELDQLGAATAVEHGWVTPGSDPDSALAQLRRVPVTDLLQASDAFIRPAFGGPTLPESPEEALPAGRFHRIPLMLGTTRDEARFFVGLFADLAGNPVTAESYPRLLTEAFGAAAEEIATRYALDRFPTPSLAWAQICTDRAWARPAWELGQAFAAYTDTWFYEFADRDAPPIVPLPGFPAGAQHSSELVYQFDFPGGPPLSAAQRALADRMNRYWTAFATSGDPACADLPAWPGVGAGHVQSLAPGRIGGTDYVAEHGLDFWAHMP</sequence>
<dbReference type="HOGENOM" id="CLU_006586_13_0_11"/>
<dbReference type="STRING" id="479432.Sros_4908"/>
<gene>
    <name evidence="2" type="ordered locus">Sros_4908</name>
</gene>
<dbReference type="Gene3D" id="3.40.50.1820">
    <property type="entry name" value="alpha/beta hydrolase"/>
    <property type="match status" value="1"/>
</dbReference>
<keyword evidence="2" id="KW-0378">Hydrolase</keyword>
<dbReference type="KEGG" id="sro:Sros_4908"/>
<evidence type="ECO:0000313" key="2">
    <source>
        <dbReference type="EMBL" id="ACZ87721.1"/>
    </source>
</evidence>
<dbReference type="Pfam" id="PF00135">
    <property type="entry name" value="COesterase"/>
    <property type="match status" value="1"/>
</dbReference>
<dbReference type="RefSeq" id="WP_012891459.1">
    <property type="nucleotide sequence ID" value="NC_013595.1"/>
</dbReference>
<dbReference type="PANTHER" id="PTHR11559">
    <property type="entry name" value="CARBOXYLESTERASE"/>
    <property type="match status" value="1"/>
</dbReference>
<dbReference type="AlphaFoldDB" id="D2B6Y3"/>
<organism evidence="2 3">
    <name type="scientific">Streptosporangium roseum (strain ATCC 12428 / DSM 43021 / JCM 3005 / KCTC 9067 / NCIMB 10171 / NRRL 2505 / NI 9100)</name>
    <dbReference type="NCBI Taxonomy" id="479432"/>
    <lineage>
        <taxon>Bacteria</taxon>
        <taxon>Bacillati</taxon>
        <taxon>Actinomycetota</taxon>
        <taxon>Actinomycetes</taxon>
        <taxon>Streptosporangiales</taxon>
        <taxon>Streptosporangiaceae</taxon>
        <taxon>Streptosporangium</taxon>
    </lineage>
</organism>
<dbReference type="Proteomes" id="UP000002029">
    <property type="component" value="Chromosome"/>
</dbReference>
<dbReference type="EC" id="3.1.1.7" evidence="2"/>
<dbReference type="EMBL" id="CP001814">
    <property type="protein sequence ID" value="ACZ87721.1"/>
    <property type="molecule type" value="Genomic_DNA"/>
</dbReference>
<proteinExistence type="predicted"/>
<name>D2B6Y3_STRRD</name>
<dbReference type="OrthoDB" id="4308422at2"/>
<dbReference type="SUPFAM" id="SSF53474">
    <property type="entry name" value="alpha/beta-Hydrolases"/>
    <property type="match status" value="1"/>
</dbReference>
<feature type="domain" description="Carboxylesterase type B" evidence="1">
    <location>
        <begin position="5"/>
        <end position="476"/>
    </location>
</feature>
<accession>D2B6Y3</accession>
<dbReference type="InterPro" id="IPR002018">
    <property type="entry name" value="CarbesteraseB"/>
</dbReference>
<dbReference type="InterPro" id="IPR029058">
    <property type="entry name" value="AB_hydrolase_fold"/>
</dbReference>
<protein>
    <submittedName>
        <fullName evidence="2">Acetylcholinesterase</fullName>
        <ecNumber evidence="2">3.1.1.7</ecNumber>
    </submittedName>
</protein>
<dbReference type="InterPro" id="IPR050309">
    <property type="entry name" value="Type-B_Carboxylest/Lipase"/>
</dbReference>
<reference evidence="2 3" key="1">
    <citation type="journal article" date="2010" name="Stand. Genomic Sci.">
        <title>Complete genome sequence of Streptosporangium roseum type strain (NI 9100).</title>
        <authorList>
            <person name="Nolan M."/>
            <person name="Sikorski J."/>
            <person name="Jando M."/>
            <person name="Lucas S."/>
            <person name="Lapidus A."/>
            <person name="Glavina Del Rio T."/>
            <person name="Chen F."/>
            <person name="Tice H."/>
            <person name="Pitluck S."/>
            <person name="Cheng J.F."/>
            <person name="Chertkov O."/>
            <person name="Sims D."/>
            <person name="Meincke L."/>
            <person name="Brettin T."/>
            <person name="Han C."/>
            <person name="Detter J.C."/>
            <person name="Bruce D."/>
            <person name="Goodwin L."/>
            <person name="Land M."/>
            <person name="Hauser L."/>
            <person name="Chang Y.J."/>
            <person name="Jeffries C.D."/>
            <person name="Ivanova N."/>
            <person name="Mavromatis K."/>
            <person name="Mikhailova N."/>
            <person name="Chen A."/>
            <person name="Palaniappan K."/>
            <person name="Chain P."/>
            <person name="Rohde M."/>
            <person name="Goker M."/>
            <person name="Bristow J."/>
            <person name="Eisen J.A."/>
            <person name="Markowitz V."/>
            <person name="Hugenholtz P."/>
            <person name="Kyrpides N.C."/>
            <person name="Klenk H.P."/>
        </authorList>
    </citation>
    <scope>NUCLEOTIDE SEQUENCE [LARGE SCALE GENOMIC DNA]</scope>
    <source>
        <strain evidence="3">ATCC 12428 / DSM 43021 / JCM 3005 / NI 9100</strain>
    </source>
</reference>
<evidence type="ECO:0000313" key="3">
    <source>
        <dbReference type="Proteomes" id="UP000002029"/>
    </source>
</evidence>
<evidence type="ECO:0000259" key="1">
    <source>
        <dbReference type="Pfam" id="PF00135"/>
    </source>
</evidence>
<dbReference type="GO" id="GO:0003990">
    <property type="term" value="F:acetylcholinesterase activity"/>
    <property type="evidence" value="ECO:0007669"/>
    <property type="project" value="UniProtKB-EC"/>
</dbReference>